<dbReference type="EMBL" id="LN907867">
    <property type="protein sequence ID" value="CUU42302.1"/>
    <property type="molecule type" value="Genomic_DNA"/>
</dbReference>
<protein>
    <recommendedName>
        <fullName evidence="4">Outer membrane receptor for ferric coprogen and ferric-rhodotorulic acid</fullName>
    </recommendedName>
</protein>
<gene>
    <name evidence="2" type="ORF">BVIRIDIS_13100</name>
</gene>
<feature type="chain" id="PRO_5009792035" description="Outer membrane receptor for ferric coprogen and ferric-rhodotorulic acid" evidence="1">
    <location>
        <begin position="31"/>
        <end position="608"/>
    </location>
</feature>
<feature type="signal peptide" evidence="1">
    <location>
        <begin position="1"/>
        <end position="30"/>
    </location>
</feature>
<reference evidence="3" key="1">
    <citation type="journal article" date="2016" name="Genome Announc.">
        <title>Revised genome sequence of the purple photosynthetic bacterium Blastochloris viridis.</title>
        <authorList>
            <person name="Liu L.N."/>
            <person name="Faulkner M."/>
            <person name="Liu X."/>
            <person name="Huang F."/>
            <person name="Darby A.C."/>
            <person name="Hall N."/>
        </authorList>
    </citation>
    <scope>NUCLEOTIDE SEQUENCE [LARGE SCALE GENOMIC DNA]</scope>
    <source>
        <strain evidence="3">ATCC 19567 / DSM 133 / F</strain>
    </source>
</reference>
<evidence type="ECO:0000256" key="1">
    <source>
        <dbReference type="SAM" id="SignalP"/>
    </source>
</evidence>
<evidence type="ECO:0008006" key="4">
    <source>
        <dbReference type="Google" id="ProtNLM"/>
    </source>
</evidence>
<sequence>MFRITRNEGRQMSVLAVAIGALVAAAPAVAQDGSAAPKRPEVSNARPTSPSVTVNLVNALVKQGVLTEEQAQALIKQAEDEAYVARQAAKDANTKADEAAKTATAAAAAASPPGTKRVTYVPEVVKKQLREDLRREVMQQARAEGWASPGKYPEWASRIRFYGDLRTRYEGQFFPDGGYNGYDFNAVNIGSAYDIFSVGNPWISTYNGTEDRERFRLRARLGLDADLNEDFSAGMRIATGDSNSPVSTNQTLGGSGGNFSKYSLWLDRAYLRYQPVQEIAVSAGRFDNPFWTAGDMVWNKDLGFDGAALKAKGEIAPGLAAFLSAGVFPIFNTSLNAGLDYESNATGTDSVKVKSNDKWLQGGQIGLSTILADHWSFTLAGAFYNFSGVQGKLSSPCDTSNAKMTCDTDLYRPSFAQKGNTYMALRDPDPSLISPASQYQYFGLASEFRPVVVSARLDLSHFDPVHVLFDGEFVKNTAFDRAAVAGVAVNNFGPDVYNSSGTKIADGGYEGGDTGWFGRVTVGHPEIKQLWDWSVHAGYKYVESDATVDAFTDSDFGLGGTNLKGYFIGASLGLADNISASMRWLSANSIADYPYAVDVLQIDLNAKF</sequence>
<keyword evidence="1" id="KW-0732">Signal</keyword>
<dbReference type="InterPro" id="IPR032638">
    <property type="entry name" value="Porin_5"/>
</dbReference>
<dbReference type="OrthoDB" id="5372286at2"/>
<keyword evidence="3" id="KW-1185">Reference proteome</keyword>
<dbReference type="Proteomes" id="UP000065734">
    <property type="component" value="Chromosome I"/>
</dbReference>
<name>A0A0P0JLW6_BLAVI</name>
<dbReference type="STRING" id="1079.BVIR_1865"/>
<dbReference type="AlphaFoldDB" id="A0A0P0JLW6"/>
<evidence type="ECO:0000313" key="3">
    <source>
        <dbReference type="Proteomes" id="UP000065734"/>
    </source>
</evidence>
<dbReference type="KEGG" id="bvr:BVIR_1865"/>
<accession>A0A0P0JLW6</accession>
<dbReference type="Pfam" id="PF16930">
    <property type="entry name" value="Porin_5"/>
    <property type="match status" value="1"/>
</dbReference>
<proteinExistence type="predicted"/>
<dbReference type="PATRIC" id="fig|1079.6.peg.1929"/>
<evidence type="ECO:0000313" key="2">
    <source>
        <dbReference type="EMBL" id="CUU42302.1"/>
    </source>
</evidence>
<organism evidence="2 3">
    <name type="scientific">Blastochloris viridis</name>
    <name type="common">Rhodopseudomonas viridis</name>
    <dbReference type="NCBI Taxonomy" id="1079"/>
    <lineage>
        <taxon>Bacteria</taxon>
        <taxon>Pseudomonadati</taxon>
        <taxon>Pseudomonadota</taxon>
        <taxon>Alphaproteobacteria</taxon>
        <taxon>Hyphomicrobiales</taxon>
        <taxon>Blastochloridaceae</taxon>
        <taxon>Blastochloris</taxon>
    </lineage>
</organism>